<keyword evidence="2" id="KW-1185">Reference proteome</keyword>
<dbReference type="AlphaFoldDB" id="A0A918U818"/>
<dbReference type="Proteomes" id="UP000645257">
    <property type="component" value="Unassembled WGS sequence"/>
</dbReference>
<accession>A0A918U818</accession>
<evidence type="ECO:0000313" key="2">
    <source>
        <dbReference type="Proteomes" id="UP000645257"/>
    </source>
</evidence>
<gene>
    <name evidence="1" type="ORF">GCM10011289_10320</name>
</gene>
<reference evidence="1" key="1">
    <citation type="journal article" date="2014" name="Int. J. Syst. Evol. Microbiol.">
        <title>Complete genome sequence of Corynebacterium casei LMG S-19264T (=DSM 44701T), isolated from a smear-ripened cheese.</title>
        <authorList>
            <consortium name="US DOE Joint Genome Institute (JGI-PGF)"/>
            <person name="Walter F."/>
            <person name="Albersmeier A."/>
            <person name="Kalinowski J."/>
            <person name="Ruckert C."/>
        </authorList>
    </citation>
    <scope>NUCLEOTIDE SEQUENCE</scope>
    <source>
        <strain evidence="1">KCTC 32182</strain>
    </source>
</reference>
<organism evidence="1 2">
    <name type="scientific">Paludibacterium paludis</name>
    <dbReference type="NCBI Taxonomy" id="1225769"/>
    <lineage>
        <taxon>Bacteria</taxon>
        <taxon>Pseudomonadati</taxon>
        <taxon>Pseudomonadota</taxon>
        <taxon>Betaproteobacteria</taxon>
        <taxon>Neisseriales</taxon>
        <taxon>Chromobacteriaceae</taxon>
        <taxon>Paludibacterium</taxon>
    </lineage>
</organism>
<name>A0A918U818_9NEIS</name>
<protein>
    <submittedName>
        <fullName evidence="1">Uncharacterized protein</fullName>
    </submittedName>
</protein>
<sequence length="75" mass="8486">MKQQPRFDIDLDKHYNATLVIACSDCGRETRLHMKTLIPDRSVHCQCGSPIAMSPGAMLQAERRVDAIKAAYRVR</sequence>
<dbReference type="RefSeq" id="WP_189531946.1">
    <property type="nucleotide sequence ID" value="NZ_BMYX01000004.1"/>
</dbReference>
<proteinExistence type="predicted"/>
<comment type="caution">
    <text evidence="1">The sequence shown here is derived from an EMBL/GenBank/DDBJ whole genome shotgun (WGS) entry which is preliminary data.</text>
</comment>
<reference evidence="1" key="2">
    <citation type="submission" date="2020-09" db="EMBL/GenBank/DDBJ databases">
        <authorList>
            <person name="Sun Q."/>
            <person name="Kim S."/>
        </authorList>
    </citation>
    <scope>NUCLEOTIDE SEQUENCE</scope>
    <source>
        <strain evidence="1">KCTC 32182</strain>
    </source>
</reference>
<dbReference type="EMBL" id="BMYX01000004">
    <property type="protein sequence ID" value="GGY09476.1"/>
    <property type="molecule type" value="Genomic_DNA"/>
</dbReference>
<evidence type="ECO:0000313" key="1">
    <source>
        <dbReference type="EMBL" id="GGY09476.1"/>
    </source>
</evidence>